<evidence type="ECO:0000259" key="11">
    <source>
        <dbReference type="PROSITE" id="PS50262"/>
    </source>
</evidence>
<feature type="transmembrane region" description="Helical" evidence="10">
    <location>
        <begin position="68"/>
        <end position="92"/>
    </location>
</feature>
<dbReference type="InterPro" id="IPR000276">
    <property type="entry name" value="GPCR_Rhodpsn"/>
</dbReference>
<gene>
    <name evidence="13" type="primary">LOC103366855</name>
</gene>
<sequence>MNPLNTSLEQQLPNSSSGCNHNLTSWKETMDKIYTYFYLLLFIPGLLLNTTALWVLCRHISKKTKTVIFMINLAFADLAHILSLPLRIYYYFTHSWPFGRGVCLFCFYLKYLNMYAAIVFLVCISLQRCFFLLDPFAARRWRRRYDLLISIIVWVVVGLACSPFILMRSSSGSSSSSSSLVSASNMSYSPDAMSTQLPLVFTKIFVQPLTTSPIKLRPSSSPTSTKMTCFKDLPTRHLPLPQAIAIISFGELFGFLIPLACIFYSSIRIARSLKLRQNPDQQNSVNPTAHTRLQSVTSNGQSDRYQENQASSEKRRALRMVLSCSGLFLFCFAPYHLNFVLYMMVEQGIVSHCATRLAVQQFHPVSLCLASLSCCLNPLLYYFLTAEFRMHLRRTSSFTSSLLSSPISSPKHSWLQHRLMRVESSCSDGVYFTQLLQISWQHLHKLKLKFYHIPKVLYWFEFYQVEAIRVTSRNRTPQHKGQHGSSNQPHATRLHSAPLIRLHRRQSPSARGKMSSVNQSCESSENLRTYQHHVYAVVYSVILAPGLLGNVLALWVFRVYIRETKKAVVFMMNLAVADLLQVLSLPLRIYYYLNNTWPFGHPLCMICFYLKYVNMYASIYFLVCVSVRRCELIMRPLMYNSSRRKGDLLICGLGWLLVCLCCLPFPLLRNPSSTVNSSLSASGDAEPVCFSELPLRTISPPAAWALLITAELMGFVVPLILVLACTFMTAGSLRTRTVGAIPDRGEKRRALRMVLSCAVVFLVCFVPYHITMPLDFLAKANALSDCGLRDLILRCHPVTLCLASLNCSLDPLMYYFTTDEFWRRLSKPEIPESMSFNRRPSCLSGGEDLEND</sequence>
<dbReference type="GeneID" id="103366855"/>
<dbReference type="GO" id="GO:0035025">
    <property type="term" value="P:positive regulation of Rho protein signal transduction"/>
    <property type="evidence" value="ECO:0007669"/>
    <property type="project" value="TreeGrafter"/>
</dbReference>
<keyword evidence="3 10" id="KW-1133">Transmembrane helix</keyword>
<keyword evidence="8" id="KW-0807">Transducer</keyword>
<evidence type="ECO:0000256" key="6">
    <source>
        <dbReference type="ARBA" id="ARBA00023170"/>
    </source>
</evidence>
<dbReference type="Pfam" id="PF00001">
    <property type="entry name" value="7tm_1"/>
    <property type="match status" value="3"/>
</dbReference>
<feature type="transmembrane region" description="Helical" evidence="10">
    <location>
        <begin position="702"/>
        <end position="729"/>
    </location>
</feature>
<dbReference type="PRINTS" id="PR01157">
    <property type="entry name" value="P2YPURNOCPTR"/>
</dbReference>
<feature type="transmembrane region" description="Helical" evidence="10">
    <location>
        <begin position="112"/>
        <end position="133"/>
    </location>
</feature>
<evidence type="ECO:0000313" key="12">
    <source>
        <dbReference type="Proteomes" id="UP000694891"/>
    </source>
</evidence>
<evidence type="ECO:0000256" key="7">
    <source>
        <dbReference type="ARBA" id="ARBA00023180"/>
    </source>
</evidence>
<dbReference type="PANTHER" id="PTHR24232">
    <property type="entry name" value="G-PROTEIN COUPLED RECEPTOR"/>
    <property type="match status" value="1"/>
</dbReference>
<evidence type="ECO:0000256" key="4">
    <source>
        <dbReference type="ARBA" id="ARBA00023040"/>
    </source>
</evidence>
<dbReference type="GO" id="GO:0007200">
    <property type="term" value="P:phospholipase C-activating G protein-coupled receptor signaling pathway"/>
    <property type="evidence" value="ECO:0007669"/>
    <property type="project" value="TreeGrafter"/>
</dbReference>
<feature type="region of interest" description="Disordered" evidence="9">
    <location>
        <begin position="278"/>
        <end position="311"/>
    </location>
</feature>
<feature type="transmembrane region" description="Helical" evidence="10">
    <location>
        <begin position="145"/>
        <end position="166"/>
    </location>
</feature>
<dbReference type="Proteomes" id="UP000694891">
    <property type="component" value="Unplaced"/>
</dbReference>
<keyword evidence="7" id="KW-0325">Glycoprotein</keyword>
<reference evidence="13" key="1">
    <citation type="submission" date="2025-08" db="UniProtKB">
        <authorList>
            <consortium name="RefSeq"/>
        </authorList>
    </citation>
    <scope>IDENTIFICATION</scope>
</reference>
<accession>A0A9Y4KGF9</accession>
<dbReference type="InterPro" id="IPR017452">
    <property type="entry name" value="GPCR_Rhodpsn_7TM"/>
</dbReference>
<evidence type="ECO:0000256" key="5">
    <source>
        <dbReference type="ARBA" id="ARBA00023136"/>
    </source>
</evidence>
<evidence type="ECO:0000256" key="8">
    <source>
        <dbReference type="ARBA" id="ARBA00023224"/>
    </source>
</evidence>
<dbReference type="GO" id="GO:0005886">
    <property type="term" value="C:plasma membrane"/>
    <property type="evidence" value="ECO:0007669"/>
    <property type="project" value="TreeGrafter"/>
</dbReference>
<dbReference type="PANTHER" id="PTHR24232:SF6">
    <property type="entry name" value="PURINERGIC RECEPTOR P2Y, G-PROTEIN COUPLED 10B"/>
    <property type="match status" value="1"/>
</dbReference>
<evidence type="ECO:0000256" key="2">
    <source>
        <dbReference type="ARBA" id="ARBA00022692"/>
    </source>
</evidence>
<dbReference type="GO" id="GO:0004930">
    <property type="term" value="F:G protein-coupled receptor activity"/>
    <property type="evidence" value="ECO:0007669"/>
    <property type="project" value="UniProtKB-KW"/>
</dbReference>
<name>A0A9Y4KGF9_9TELE</name>
<feature type="transmembrane region" description="Helical" evidence="10">
    <location>
        <begin position="648"/>
        <end position="668"/>
    </location>
</feature>
<feature type="transmembrane region" description="Helical" evidence="10">
    <location>
        <begin position="321"/>
        <end position="345"/>
    </location>
</feature>
<dbReference type="PRINTS" id="PR00237">
    <property type="entry name" value="GPCRRHODOPSN"/>
</dbReference>
<organism evidence="12 13">
    <name type="scientific">Stegastes partitus</name>
    <name type="common">bicolor damselfish</name>
    <dbReference type="NCBI Taxonomy" id="144197"/>
    <lineage>
        <taxon>Eukaryota</taxon>
        <taxon>Metazoa</taxon>
        <taxon>Chordata</taxon>
        <taxon>Craniata</taxon>
        <taxon>Vertebrata</taxon>
        <taxon>Euteleostomi</taxon>
        <taxon>Actinopterygii</taxon>
        <taxon>Neopterygii</taxon>
        <taxon>Teleostei</taxon>
        <taxon>Neoteleostei</taxon>
        <taxon>Acanthomorphata</taxon>
        <taxon>Ovalentaria</taxon>
        <taxon>Pomacentridae</taxon>
        <taxon>Stegastes</taxon>
    </lineage>
</organism>
<dbReference type="SUPFAM" id="SSF81321">
    <property type="entry name" value="Family A G protein-coupled receptor-like"/>
    <property type="match status" value="2"/>
</dbReference>
<protein>
    <submittedName>
        <fullName evidence="13">Uncharacterized protein LOC103366855</fullName>
    </submittedName>
</protein>
<evidence type="ECO:0000256" key="3">
    <source>
        <dbReference type="ARBA" id="ARBA00022989"/>
    </source>
</evidence>
<feature type="transmembrane region" description="Helical" evidence="10">
    <location>
        <begin position="33"/>
        <end position="56"/>
    </location>
</feature>
<dbReference type="PROSITE" id="PS50262">
    <property type="entry name" value="G_PROTEIN_RECEP_F1_2"/>
    <property type="match status" value="2"/>
</dbReference>
<dbReference type="RefSeq" id="XP_008292923.1">
    <property type="nucleotide sequence ID" value="XM_008294701.1"/>
</dbReference>
<feature type="domain" description="G-protein coupled receptors family 1 profile" evidence="11">
    <location>
        <begin position="48"/>
        <end position="381"/>
    </location>
</feature>
<keyword evidence="5 10" id="KW-0472">Membrane</keyword>
<keyword evidence="12" id="KW-1185">Reference proteome</keyword>
<comment type="subcellular location">
    <subcellularLocation>
        <location evidence="1">Membrane</location>
        <topology evidence="1">Multi-pass membrane protein</topology>
    </subcellularLocation>
</comment>
<keyword evidence="2 10" id="KW-0812">Transmembrane</keyword>
<proteinExistence type="predicted"/>
<evidence type="ECO:0000313" key="13">
    <source>
        <dbReference type="RefSeq" id="XP_008292923.1"/>
    </source>
</evidence>
<dbReference type="Gene3D" id="1.20.1070.10">
    <property type="entry name" value="Rhodopsin 7-helix transmembrane proteins"/>
    <property type="match status" value="2"/>
</dbReference>
<feature type="transmembrane region" description="Helical" evidence="10">
    <location>
        <begin position="243"/>
        <end position="267"/>
    </location>
</feature>
<keyword evidence="4" id="KW-0297">G-protein coupled receptor</keyword>
<feature type="transmembrane region" description="Helical" evidence="10">
    <location>
        <begin position="750"/>
        <end position="770"/>
    </location>
</feature>
<feature type="domain" description="G-protein coupled receptors family 1 profile" evidence="11">
    <location>
        <begin position="549"/>
        <end position="814"/>
    </location>
</feature>
<feature type="transmembrane region" description="Helical" evidence="10">
    <location>
        <begin position="534"/>
        <end position="557"/>
    </location>
</feature>
<evidence type="ECO:0000256" key="10">
    <source>
        <dbReference type="SAM" id="Phobius"/>
    </source>
</evidence>
<feature type="transmembrane region" description="Helical" evidence="10">
    <location>
        <begin position="599"/>
        <end position="627"/>
    </location>
</feature>
<evidence type="ECO:0000256" key="1">
    <source>
        <dbReference type="ARBA" id="ARBA00004141"/>
    </source>
</evidence>
<dbReference type="AlphaFoldDB" id="A0A9Y4KGF9"/>
<keyword evidence="6" id="KW-0675">Receptor</keyword>
<evidence type="ECO:0000256" key="9">
    <source>
        <dbReference type="SAM" id="MobiDB-lite"/>
    </source>
</evidence>